<reference evidence="1 2" key="1">
    <citation type="submission" date="2024-11" db="EMBL/GenBank/DDBJ databases">
        <title>A near-complete genome assembly of Cinchona calisaya.</title>
        <authorList>
            <person name="Lian D.C."/>
            <person name="Zhao X.W."/>
            <person name="Wei L."/>
        </authorList>
    </citation>
    <scope>NUCLEOTIDE SEQUENCE [LARGE SCALE GENOMIC DNA]</scope>
    <source>
        <tissue evidence="1">Nenye</tissue>
    </source>
</reference>
<accession>A0ABD3AJT1</accession>
<name>A0ABD3AJT1_9GENT</name>
<dbReference type="EMBL" id="JBJUIK010000004">
    <property type="protein sequence ID" value="KAL3531436.1"/>
    <property type="molecule type" value="Genomic_DNA"/>
</dbReference>
<sequence>MSFAAFKTMQCPTGIENCFLGFITHLPADFAPRIPPIQAGPHSFEGPDWQHLKRGRESFARGPIVKVDPQQRCAVVLENLKAAQSFVQFAYGAGALMLPPGVKVGDIESDVPSAQRLQRSSSDTCKIW</sequence>
<proteinExistence type="predicted"/>
<gene>
    <name evidence="1" type="ORF">ACH5RR_010758</name>
</gene>
<organism evidence="1 2">
    <name type="scientific">Cinchona calisaya</name>
    <dbReference type="NCBI Taxonomy" id="153742"/>
    <lineage>
        <taxon>Eukaryota</taxon>
        <taxon>Viridiplantae</taxon>
        <taxon>Streptophyta</taxon>
        <taxon>Embryophyta</taxon>
        <taxon>Tracheophyta</taxon>
        <taxon>Spermatophyta</taxon>
        <taxon>Magnoliopsida</taxon>
        <taxon>eudicotyledons</taxon>
        <taxon>Gunneridae</taxon>
        <taxon>Pentapetalae</taxon>
        <taxon>asterids</taxon>
        <taxon>lamiids</taxon>
        <taxon>Gentianales</taxon>
        <taxon>Rubiaceae</taxon>
        <taxon>Cinchonoideae</taxon>
        <taxon>Cinchoneae</taxon>
        <taxon>Cinchona</taxon>
    </lineage>
</organism>
<keyword evidence="2" id="KW-1185">Reference proteome</keyword>
<evidence type="ECO:0000313" key="2">
    <source>
        <dbReference type="Proteomes" id="UP001630127"/>
    </source>
</evidence>
<dbReference type="Proteomes" id="UP001630127">
    <property type="component" value="Unassembled WGS sequence"/>
</dbReference>
<evidence type="ECO:0000313" key="1">
    <source>
        <dbReference type="EMBL" id="KAL3531436.1"/>
    </source>
</evidence>
<protein>
    <submittedName>
        <fullName evidence="1">Uncharacterized protein</fullName>
    </submittedName>
</protein>
<dbReference type="AlphaFoldDB" id="A0ABD3AJT1"/>
<comment type="caution">
    <text evidence="1">The sequence shown here is derived from an EMBL/GenBank/DDBJ whole genome shotgun (WGS) entry which is preliminary data.</text>
</comment>